<reference evidence="2 3" key="1">
    <citation type="journal article" date="2024" name="Ann. Entomol. Soc. Am.">
        <title>Genomic analyses of the southern and eastern yellowjacket wasps (Hymenoptera: Vespidae) reveal evolutionary signatures of social life.</title>
        <authorList>
            <person name="Catto M.A."/>
            <person name="Caine P.B."/>
            <person name="Orr S.E."/>
            <person name="Hunt B.G."/>
            <person name="Goodisman M.A.D."/>
        </authorList>
    </citation>
    <scope>NUCLEOTIDE SEQUENCE [LARGE SCALE GENOMIC DNA]</scope>
    <source>
        <strain evidence="2">232</strain>
        <tissue evidence="2">Head and thorax</tissue>
    </source>
</reference>
<dbReference type="PANTHER" id="PTHR46917:SF1">
    <property type="entry name" value="MORN REPEAT-CONTAINING PROTEIN 2"/>
    <property type="match status" value="1"/>
</dbReference>
<organism evidence="2 3">
    <name type="scientific">Vespula maculifrons</name>
    <name type="common">Eastern yellow jacket</name>
    <name type="synonym">Wasp</name>
    <dbReference type="NCBI Taxonomy" id="7453"/>
    <lineage>
        <taxon>Eukaryota</taxon>
        <taxon>Metazoa</taxon>
        <taxon>Ecdysozoa</taxon>
        <taxon>Arthropoda</taxon>
        <taxon>Hexapoda</taxon>
        <taxon>Insecta</taxon>
        <taxon>Pterygota</taxon>
        <taxon>Neoptera</taxon>
        <taxon>Endopterygota</taxon>
        <taxon>Hymenoptera</taxon>
        <taxon>Apocrita</taxon>
        <taxon>Aculeata</taxon>
        <taxon>Vespoidea</taxon>
        <taxon>Vespidae</taxon>
        <taxon>Vespinae</taxon>
        <taxon>Vespula</taxon>
    </lineage>
</organism>
<name>A0ABD2CV77_VESMC</name>
<dbReference type="InterPro" id="IPR003409">
    <property type="entry name" value="MORN"/>
</dbReference>
<dbReference type="PANTHER" id="PTHR46917">
    <property type="entry name" value="MORN REPEAT-CONTAINING PROTEIN 2"/>
    <property type="match status" value="1"/>
</dbReference>
<comment type="caution">
    <text evidence="2">The sequence shown here is derived from an EMBL/GenBank/DDBJ whole genome shotgun (WGS) entry which is preliminary data.</text>
</comment>
<keyword evidence="1" id="KW-0677">Repeat</keyword>
<dbReference type="Proteomes" id="UP001607303">
    <property type="component" value="Unassembled WGS sequence"/>
</dbReference>
<dbReference type="SUPFAM" id="SSF82185">
    <property type="entry name" value="Histone H3 K4-specific methyltransferase SET7/9 N-terminal domain"/>
    <property type="match status" value="1"/>
</dbReference>
<dbReference type="InterPro" id="IPR052849">
    <property type="entry name" value="MORN_repeat_protein"/>
</dbReference>
<sequence>MENSDPNLRKGSGKFSFLNGDTYDGDYALHLINGTLVKNDLRYIAINYNLLFDHYFLGEGVYVTDDFNTYSGKWENDNFVEENFFIQHNNGTRYNGGINANGQMSGKGIYHFPDDSSINAIWYENKPVSEITYQDSLGYIWIVKTISDDSIYFMPNNHFWTETCRATTSDNVPVQSSLSILSNSTYFSNILSNK</sequence>
<protein>
    <submittedName>
        <fullName evidence="2">Phosphatidylinositol 4-phosphate 5-kinase 6-like isoform X1</fullName>
    </submittedName>
</protein>
<evidence type="ECO:0000256" key="1">
    <source>
        <dbReference type="ARBA" id="ARBA00022737"/>
    </source>
</evidence>
<dbReference type="Pfam" id="PF02493">
    <property type="entry name" value="MORN"/>
    <property type="match status" value="2"/>
</dbReference>
<keyword evidence="3" id="KW-1185">Reference proteome</keyword>
<evidence type="ECO:0000313" key="3">
    <source>
        <dbReference type="Proteomes" id="UP001607303"/>
    </source>
</evidence>
<dbReference type="Gene3D" id="2.20.110.10">
    <property type="entry name" value="Histone H3 K4-specific methyltransferase SET7/9 N-terminal domain"/>
    <property type="match status" value="1"/>
</dbReference>
<dbReference type="AlphaFoldDB" id="A0ABD2CV77"/>
<gene>
    <name evidence="2" type="ORF">V1477_003198</name>
</gene>
<proteinExistence type="predicted"/>
<dbReference type="EMBL" id="JAYRBN010000031">
    <property type="protein sequence ID" value="KAL2748555.1"/>
    <property type="molecule type" value="Genomic_DNA"/>
</dbReference>
<evidence type="ECO:0000313" key="2">
    <source>
        <dbReference type="EMBL" id="KAL2748555.1"/>
    </source>
</evidence>
<accession>A0ABD2CV77</accession>